<dbReference type="Pfam" id="PF08719">
    <property type="entry name" value="NADAR"/>
    <property type="match status" value="1"/>
</dbReference>
<keyword evidence="6" id="KW-1185">Reference proteome</keyword>
<dbReference type="InterPro" id="IPR012816">
    <property type="entry name" value="NADAR"/>
</dbReference>
<dbReference type="RefSeq" id="WP_168131288.1">
    <property type="nucleotide sequence ID" value="NZ_BMVZ01000008.1"/>
</dbReference>
<dbReference type="SUPFAM" id="SSF143990">
    <property type="entry name" value="YbiA-like"/>
    <property type="match status" value="1"/>
</dbReference>
<evidence type="ECO:0000313" key="6">
    <source>
        <dbReference type="Proteomes" id="UP000635996"/>
    </source>
</evidence>
<comment type="catalytic activity">
    <reaction evidence="1">
        <text>5-amino-6-(5-phospho-D-ribosylamino)uracil + H2O = 5,6-diaminouracil + D-ribose 5-phosphate</text>
        <dbReference type="Rhea" id="RHEA:55020"/>
        <dbReference type="ChEBI" id="CHEBI:15377"/>
        <dbReference type="ChEBI" id="CHEBI:46252"/>
        <dbReference type="ChEBI" id="CHEBI:58453"/>
        <dbReference type="ChEBI" id="CHEBI:78346"/>
    </reaction>
</comment>
<gene>
    <name evidence="5" type="ORF">HCJ95_08315</name>
</gene>
<dbReference type="Proteomes" id="UP000635996">
    <property type="component" value="Unassembled WGS sequence"/>
</dbReference>
<dbReference type="NCBIfam" id="TIGR02464">
    <property type="entry name" value="ribofla_fusion"/>
    <property type="match status" value="1"/>
</dbReference>
<feature type="region of interest" description="Disordered" evidence="3">
    <location>
        <begin position="74"/>
        <end position="104"/>
    </location>
</feature>
<feature type="region of interest" description="Disordered" evidence="3">
    <location>
        <begin position="196"/>
        <end position="216"/>
    </location>
</feature>
<dbReference type="Gene3D" id="1.10.357.40">
    <property type="entry name" value="YbiA-like"/>
    <property type="match status" value="1"/>
</dbReference>
<evidence type="ECO:0000256" key="2">
    <source>
        <dbReference type="ARBA" id="ARBA00000751"/>
    </source>
</evidence>
<dbReference type="EMBL" id="JAATEL010000006">
    <property type="protein sequence ID" value="NJP14295.1"/>
    <property type="molecule type" value="Genomic_DNA"/>
</dbReference>
<dbReference type="InterPro" id="IPR037238">
    <property type="entry name" value="YbiA-like_sf"/>
</dbReference>
<organism evidence="5 6">
    <name type="scientific">Streptomyces thermoviolaceus subsp. thermoviolaceus</name>
    <dbReference type="NCBI Taxonomy" id="66860"/>
    <lineage>
        <taxon>Bacteria</taxon>
        <taxon>Bacillati</taxon>
        <taxon>Actinomycetota</taxon>
        <taxon>Actinomycetes</taxon>
        <taxon>Kitasatosporales</taxon>
        <taxon>Streptomycetaceae</taxon>
        <taxon>Streptomyces</taxon>
    </lineage>
</organism>
<protein>
    <submittedName>
        <fullName evidence="5">NADAR family protein</fullName>
    </submittedName>
</protein>
<proteinExistence type="predicted"/>
<comment type="catalytic activity">
    <reaction evidence="2">
        <text>2,5-diamino-6-hydroxy-4-(5-phosphoribosylamino)-pyrimidine + H2O = 2,5,6-triamino-4-hydroxypyrimidine + D-ribose 5-phosphate</text>
        <dbReference type="Rhea" id="RHEA:23436"/>
        <dbReference type="ChEBI" id="CHEBI:15377"/>
        <dbReference type="ChEBI" id="CHEBI:58614"/>
        <dbReference type="ChEBI" id="CHEBI:78346"/>
        <dbReference type="ChEBI" id="CHEBI:137796"/>
    </reaction>
</comment>
<accession>A0ABX0YT88</accession>
<feature type="region of interest" description="Disordered" evidence="3">
    <location>
        <begin position="228"/>
        <end position="249"/>
    </location>
</feature>
<comment type="caution">
    <text evidence="5">The sequence shown here is derived from an EMBL/GenBank/DDBJ whole genome shotgun (WGS) entry which is preliminary data.</text>
</comment>
<sequence length="249" mass="27471">MAHRPRTPAHLGKIDPWVTLVREVRAGTDITYLCFWGHRPRRDGRMGASCPSQWWPAPFTVDAVTCPTAEHRTTAGTARPFGDAGTERRMPAARHPGQATARGRLVRRSDEETWARECRASAVEGGVHELAAHPELRGFAPGTGDTVPLEAGPLDRVWGVGPAADDAAATDPERWKGLNLLGFALMEARERLRAGDVASGARRGPGERRPGRQVRGRAARWVRPAGCRRTGGRRGCRRWPRRHPRRSET</sequence>
<reference evidence="5 6" key="1">
    <citation type="submission" date="2020-03" db="EMBL/GenBank/DDBJ databases">
        <title>WGS of actinomycetes isolated from Thailand.</title>
        <authorList>
            <person name="Thawai C."/>
        </authorList>
    </citation>
    <scope>NUCLEOTIDE SEQUENCE [LARGE SCALE GENOMIC DNA]</scope>
    <source>
        <strain evidence="5 6">NBRC 13905</strain>
    </source>
</reference>
<evidence type="ECO:0000256" key="3">
    <source>
        <dbReference type="SAM" id="MobiDB-lite"/>
    </source>
</evidence>
<feature type="domain" description="NADAR" evidence="4">
    <location>
        <begin position="46"/>
        <end position="193"/>
    </location>
</feature>
<name>A0ABX0YT88_STRTL</name>
<feature type="compositionally biased region" description="Basic residues" evidence="3">
    <location>
        <begin position="230"/>
        <end position="249"/>
    </location>
</feature>
<evidence type="ECO:0000256" key="1">
    <source>
        <dbReference type="ARBA" id="ARBA00000022"/>
    </source>
</evidence>
<dbReference type="CDD" id="cd15457">
    <property type="entry name" value="NADAR"/>
    <property type="match status" value="1"/>
</dbReference>
<evidence type="ECO:0000259" key="4">
    <source>
        <dbReference type="Pfam" id="PF08719"/>
    </source>
</evidence>
<evidence type="ECO:0000313" key="5">
    <source>
        <dbReference type="EMBL" id="NJP14295.1"/>
    </source>
</evidence>